<accession>I1D1Z1</accession>
<reference evidence="4" key="2">
    <citation type="submission" date="2012-01" db="EMBL/GenBank/DDBJ databases">
        <title>Noncontiguous Finished sequence of chromosome of Saccharomonospora glauca K62.</title>
        <authorList>
            <consortium name="US DOE Joint Genome Institute"/>
            <person name="Lucas S."/>
            <person name="Han J."/>
            <person name="Lapidus A."/>
            <person name="Cheng J.-F."/>
            <person name="Goodwin L."/>
            <person name="Pitluck S."/>
            <person name="Peters L."/>
            <person name="Mikhailova N."/>
            <person name="Held B."/>
            <person name="Detter J.C."/>
            <person name="Han C."/>
            <person name="Tapia R."/>
            <person name="Land M."/>
            <person name="Hauser L."/>
            <person name="Kyrpides N."/>
            <person name="Ivanova N."/>
            <person name="Pagani I."/>
            <person name="Brambilla E.-M."/>
            <person name="Klenk H.-P."/>
            <person name="Woyke T."/>
        </authorList>
    </citation>
    <scope>NUCLEOTIDE SEQUENCE [LARGE SCALE GENOMIC DNA]</scope>
    <source>
        <strain evidence="4">K62</strain>
    </source>
</reference>
<evidence type="ECO:0000259" key="2">
    <source>
        <dbReference type="SMART" id="SM00903"/>
    </source>
</evidence>
<organism evidence="3 4">
    <name type="scientific">Saccharomonospora glauca K62</name>
    <dbReference type="NCBI Taxonomy" id="928724"/>
    <lineage>
        <taxon>Bacteria</taxon>
        <taxon>Bacillati</taxon>
        <taxon>Actinomycetota</taxon>
        <taxon>Actinomycetes</taxon>
        <taxon>Pseudonocardiales</taxon>
        <taxon>Pseudonocardiaceae</taxon>
        <taxon>Saccharomonospora</taxon>
    </lineage>
</organism>
<proteinExistence type="predicted"/>
<keyword evidence="1" id="KW-0560">Oxidoreductase</keyword>
<gene>
    <name evidence="3" type="ORF">SacglDRAFT_02059</name>
</gene>
<dbReference type="InterPro" id="IPR050268">
    <property type="entry name" value="NADH-dep_flavin_reductase"/>
</dbReference>
<dbReference type="PANTHER" id="PTHR30466">
    <property type="entry name" value="FLAVIN REDUCTASE"/>
    <property type="match status" value="1"/>
</dbReference>
<dbReference type="HOGENOM" id="CLU_059021_1_2_11"/>
<dbReference type="AlphaFoldDB" id="I1D1Z1"/>
<dbReference type="GO" id="GO:0042602">
    <property type="term" value="F:riboflavin reductase (NADPH) activity"/>
    <property type="evidence" value="ECO:0007669"/>
    <property type="project" value="TreeGrafter"/>
</dbReference>
<dbReference type="OrthoDB" id="9792858at2"/>
<dbReference type="EMBL" id="CM001484">
    <property type="protein sequence ID" value="EIE98965.1"/>
    <property type="molecule type" value="Genomic_DNA"/>
</dbReference>
<dbReference type="STRING" id="928724.SacglDRAFT_02059"/>
<dbReference type="SMART" id="SM00903">
    <property type="entry name" value="Flavin_Reduct"/>
    <property type="match status" value="1"/>
</dbReference>
<dbReference type="Gene3D" id="2.30.110.10">
    <property type="entry name" value="Electron Transport, Fmn-binding Protein, Chain A"/>
    <property type="match status" value="1"/>
</dbReference>
<keyword evidence="4" id="KW-1185">Reference proteome</keyword>
<evidence type="ECO:0000256" key="1">
    <source>
        <dbReference type="ARBA" id="ARBA00023002"/>
    </source>
</evidence>
<evidence type="ECO:0000313" key="4">
    <source>
        <dbReference type="Proteomes" id="UP000005087"/>
    </source>
</evidence>
<reference evidence="3 4" key="1">
    <citation type="submission" date="2011-09" db="EMBL/GenBank/DDBJ databases">
        <authorList>
            <consortium name="US DOE Joint Genome Institute (JGI-PGF)"/>
            <person name="Lucas S."/>
            <person name="Han J."/>
            <person name="Lapidus A."/>
            <person name="Cheng J.-F."/>
            <person name="Goodwin L."/>
            <person name="Pitluck S."/>
            <person name="Peters L."/>
            <person name="Land M.L."/>
            <person name="Hauser L."/>
            <person name="Brambilla E."/>
            <person name="Klenk H.-P."/>
            <person name="Woyke T.J."/>
        </authorList>
    </citation>
    <scope>NUCLEOTIDE SEQUENCE [LARGE SCALE GENOMIC DNA]</scope>
    <source>
        <strain evidence="3 4">K62</strain>
    </source>
</reference>
<dbReference type="InterPro" id="IPR002563">
    <property type="entry name" value="Flavin_Rdtase-like_dom"/>
</dbReference>
<dbReference type="InterPro" id="IPR012349">
    <property type="entry name" value="Split_barrel_FMN-bd"/>
</dbReference>
<dbReference type="GO" id="GO:0010181">
    <property type="term" value="F:FMN binding"/>
    <property type="evidence" value="ECO:0007669"/>
    <property type="project" value="InterPro"/>
</dbReference>
<evidence type="ECO:0000313" key="3">
    <source>
        <dbReference type="EMBL" id="EIE98965.1"/>
    </source>
</evidence>
<dbReference type="SUPFAM" id="SSF50475">
    <property type="entry name" value="FMN-binding split barrel"/>
    <property type="match status" value="1"/>
</dbReference>
<feature type="domain" description="Flavin reductase like" evidence="2">
    <location>
        <begin position="26"/>
        <end position="174"/>
    </location>
</feature>
<dbReference type="Pfam" id="PF01613">
    <property type="entry name" value="Flavin_Reduct"/>
    <property type="match status" value="1"/>
</dbReference>
<sequence length="197" mass="21601">MTVGRVRPEERLRSVEVLREEFRRLMSRYFTGVTVVTSNDGEGKPHGLTCNSLTSVTLTPPTLLVCLNLCSGTLAAIRHSRGFVVNLLHDRARTTAKLFSSAAENRFRRVSWTSSPVLGLPWLDADAHSIAECRVTDTHVVGDHAIVYGEVTEVTMVEDTSCHPLLYGMRTFFDAPESVSATRKEDAVLANGHGSTG</sequence>
<dbReference type="Proteomes" id="UP000005087">
    <property type="component" value="Chromosome"/>
</dbReference>
<protein>
    <submittedName>
        <fullName evidence="3">Conserved protein of DIM6/NTAB family</fullName>
    </submittedName>
</protein>
<dbReference type="eggNOG" id="COG1853">
    <property type="taxonomic scope" value="Bacteria"/>
</dbReference>
<dbReference type="PANTHER" id="PTHR30466:SF1">
    <property type="entry name" value="FMN REDUCTASE (NADH) RUTF"/>
    <property type="match status" value="1"/>
</dbReference>
<name>I1D1Z1_9PSEU</name>